<dbReference type="InterPro" id="IPR023393">
    <property type="entry name" value="START-like_dom_sf"/>
</dbReference>
<accession>A0A6J6F7G9</accession>
<dbReference type="Pfam" id="PF03364">
    <property type="entry name" value="Polyketide_cyc"/>
    <property type="match status" value="1"/>
</dbReference>
<gene>
    <name evidence="2" type="ORF">UFOPK1726_01155</name>
</gene>
<evidence type="ECO:0000259" key="1">
    <source>
        <dbReference type="Pfam" id="PF03364"/>
    </source>
</evidence>
<dbReference type="EMBL" id="CAEZTT010000175">
    <property type="protein sequence ID" value="CAB4584771.1"/>
    <property type="molecule type" value="Genomic_DNA"/>
</dbReference>
<dbReference type="Gene3D" id="3.30.530.20">
    <property type="match status" value="1"/>
</dbReference>
<sequence length="144" mass="16062">MTTSSSSSAEISASATDVIRVLLDFDKYPTWAGFESVNILQANTDRSDFEVKFELTTSGVSDKLITQISQPSLGVIVWSLRESTLLSKLDGKFDIIELDSNRCKVTYELDVRFKNAMMNLMKKSLEGQMIEKLLNRLADQAAKA</sequence>
<organism evidence="2">
    <name type="scientific">freshwater metagenome</name>
    <dbReference type="NCBI Taxonomy" id="449393"/>
    <lineage>
        <taxon>unclassified sequences</taxon>
        <taxon>metagenomes</taxon>
        <taxon>ecological metagenomes</taxon>
    </lineage>
</organism>
<feature type="domain" description="Coenzyme Q-binding protein COQ10 START" evidence="1">
    <location>
        <begin position="11"/>
        <end position="137"/>
    </location>
</feature>
<protein>
    <submittedName>
        <fullName evidence="2">Unannotated protein</fullName>
    </submittedName>
</protein>
<name>A0A6J6F7G9_9ZZZZ</name>
<proteinExistence type="predicted"/>
<evidence type="ECO:0000313" key="2">
    <source>
        <dbReference type="EMBL" id="CAB4584771.1"/>
    </source>
</evidence>
<dbReference type="PANTHER" id="PTHR39683:SF4">
    <property type="entry name" value="COENZYME Q-BINDING PROTEIN COQ10 START DOMAIN-CONTAINING PROTEIN"/>
    <property type="match status" value="1"/>
</dbReference>
<dbReference type="PANTHER" id="PTHR39683">
    <property type="entry name" value="CONSERVED PROTEIN TB16.3"/>
    <property type="match status" value="1"/>
</dbReference>
<dbReference type="InterPro" id="IPR005031">
    <property type="entry name" value="COQ10_START"/>
</dbReference>
<dbReference type="AlphaFoldDB" id="A0A6J6F7G9"/>
<reference evidence="2" key="1">
    <citation type="submission" date="2020-05" db="EMBL/GenBank/DDBJ databases">
        <authorList>
            <person name="Chiriac C."/>
            <person name="Salcher M."/>
            <person name="Ghai R."/>
            <person name="Kavagutti S V."/>
        </authorList>
    </citation>
    <scope>NUCLEOTIDE SEQUENCE</scope>
</reference>
<dbReference type="SUPFAM" id="SSF55961">
    <property type="entry name" value="Bet v1-like"/>
    <property type="match status" value="1"/>
</dbReference>